<dbReference type="SUPFAM" id="SSF56925">
    <property type="entry name" value="OMPA-like"/>
    <property type="match status" value="1"/>
</dbReference>
<keyword evidence="5" id="KW-1185">Reference proteome</keyword>
<sequence>MKKLFIATALTVCTLSAQAGNIYVQGDLGSSVFTLDDTTGTSSAVFNQRLSLGYDFGNQFRIALDYTNFGKLKESGTNGYHYATATLKVKSLGITGFYDFNISSKSKFVPYVGLRLSHNKVSATLDSNALYTGSGSETSTGLGILGGVQYKFSDRLSLNANLEYNKLSSDLGLGEGSAKIGLRYNF</sequence>
<name>A0A1V3L488_9PAST</name>
<dbReference type="Proteomes" id="UP000188573">
    <property type="component" value="Unassembled WGS sequence"/>
</dbReference>
<feature type="domain" description="Porin opacity type" evidence="3">
    <location>
        <begin position="53"/>
        <end position="186"/>
    </location>
</feature>
<dbReference type="Gene3D" id="2.40.160.20">
    <property type="match status" value="1"/>
</dbReference>
<evidence type="ECO:0000259" key="3">
    <source>
        <dbReference type="Pfam" id="PF02462"/>
    </source>
</evidence>
<comment type="similarity">
    <text evidence="1">Belongs to the opacity porin family.</text>
</comment>
<protein>
    <recommendedName>
        <fullName evidence="3">Porin opacity type domain-containing protein</fullName>
    </recommendedName>
</protein>
<reference evidence="4 5" key="1">
    <citation type="submission" date="2016-10" db="EMBL/GenBank/DDBJ databases">
        <title>Rodentibacter gen. nov. and new species.</title>
        <authorList>
            <person name="Christensen H."/>
        </authorList>
    </citation>
    <scope>NUCLEOTIDE SEQUENCE [LARGE SCALE GENOMIC DNA]</scope>
    <source>
        <strain evidence="4 5">Ac81</strain>
    </source>
</reference>
<feature type="chain" id="PRO_5013342047" description="Porin opacity type domain-containing protein" evidence="2">
    <location>
        <begin position="20"/>
        <end position="186"/>
    </location>
</feature>
<gene>
    <name evidence="4" type="ORF">BKG92_00340</name>
</gene>
<dbReference type="InterPro" id="IPR011250">
    <property type="entry name" value="OMP/PagP_B-barrel"/>
</dbReference>
<proteinExistence type="inferred from homology"/>
<dbReference type="RefSeq" id="WP_077495258.1">
    <property type="nucleotide sequence ID" value="NZ_MLAG01000001.1"/>
</dbReference>
<evidence type="ECO:0000256" key="2">
    <source>
        <dbReference type="SAM" id="SignalP"/>
    </source>
</evidence>
<organism evidence="4 5">
    <name type="scientific">Rodentibacter ratti</name>
    <dbReference type="NCBI Taxonomy" id="1906745"/>
    <lineage>
        <taxon>Bacteria</taxon>
        <taxon>Pseudomonadati</taxon>
        <taxon>Pseudomonadota</taxon>
        <taxon>Gammaproteobacteria</taxon>
        <taxon>Pasteurellales</taxon>
        <taxon>Pasteurellaceae</taxon>
        <taxon>Rodentibacter</taxon>
    </lineage>
</organism>
<evidence type="ECO:0000313" key="5">
    <source>
        <dbReference type="Proteomes" id="UP000188573"/>
    </source>
</evidence>
<evidence type="ECO:0000256" key="1">
    <source>
        <dbReference type="ARBA" id="ARBA00009830"/>
    </source>
</evidence>
<dbReference type="GO" id="GO:0015288">
    <property type="term" value="F:porin activity"/>
    <property type="evidence" value="ECO:0007669"/>
    <property type="project" value="InterPro"/>
</dbReference>
<dbReference type="GO" id="GO:0009279">
    <property type="term" value="C:cell outer membrane"/>
    <property type="evidence" value="ECO:0007669"/>
    <property type="project" value="UniProtKB-ARBA"/>
</dbReference>
<comment type="caution">
    <text evidence="4">The sequence shown here is derived from an EMBL/GenBank/DDBJ whole genome shotgun (WGS) entry which is preliminary data.</text>
</comment>
<evidence type="ECO:0000313" key="4">
    <source>
        <dbReference type="EMBL" id="OOF84358.1"/>
    </source>
</evidence>
<feature type="signal peptide" evidence="2">
    <location>
        <begin position="1"/>
        <end position="19"/>
    </location>
</feature>
<dbReference type="AlphaFoldDB" id="A0A1V3L488"/>
<dbReference type="Pfam" id="PF02462">
    <property type="entry name" value="Opacity"/>
    <property type="match status" value="1"/>
</dbReference>
<dbReference type="InterPro" id="IPR003394">
    <property type="entry name" value="Porin_opacity"/>
</dbReference>
<keyword evidence="2" id="KW-0732">Signal</keyword>
<accession>A0A1V3L488</accession>
<dbReference type="EMBL" id="MLAG01000001">
    <property type="protein sequence ID" value="OOF84358.1"/>
    <property type="molecule type" value="Genomic_DNA"/>
</dbReference>